<name>A0A366WNH7_9RHOB</name>
<dbReference type="Gene3D" id="3.40.50.150">
    <property type="entry name" value="Vaccinia Virus protein VP39"/>
    <property type="match status" value="1"/>
</dbReference>
<reference evidence="4 5" key="1">
    <citation type="submission" date="2018-07" db="EMBL/GenBank/DDBJ databases">
        <title>Modular assembly of carbohydrate-degrading microbial communities in the ocean.</title>
        <authorList>
            <person name="Enke T.N."/>
            <person name="Datta M.S."/>
            <person name="Schwartzman J.A."/>
            <person name="Cermak N."/>
            <person name="Schmitz D.A."/>
            <person name="Barrere J."/>
            <person name="Cordero O.X."/>
        </authorList>
    </citation>
    <scope>NUCLEOTIDE SEQUENCE [LARGE SCALE GENOMIC DNA]</scope>
    <source>
        <strain evidence="4 5">C3M10</strain>
    </source>
</reference>
<dbReference type="Pfam" id="PF01135">
    <property type="entry name" value="PCMT"/>
    <property type="match status" value="1"/>
</dbReference>
<dbReference type="GO" id="GO:0032259">
    <property type="term" value="P:methylation"/>
    <property type="evidence" value="ECO:0007669"/>
    <property type="project" value="UniProtKB-KW"/>
</dbReference>
<dbReference type="InterPro" id="IPR000682">
    <property type="entry name" value="PCMT"/>
</dbReference>
<dbReference type="InterPro" id="IPR029063">
    <property type="entry name" value="SAM-dependent_MTases_sf"/>
</dbReference>
<sequence>MTDFAARRRLMVDTQIRPSDVTKFPIIEAMLSIEREKFVPDAMREAAYVGDLVDLGQGRCLLEPRTLAKMFDALNVTNTELVLDIGATYGYSTAVAARMAELVVAVEEDEAMADEAQALLMENGVDNAVVHKGPLVGGAEEHGPYDVILIQGGVEDVPAALLEQLKEGGRIACIFMDEDLGTVRIGYKSADRVSWRFEFNAGAPVLPGFAKQPVFSL</sequence>
<comment type="similarity">
    <text evidence="1">Belongs to the methyltransferase superfamily. L-isoaspartyl/D-aspartyl protein methyltransferase family.</text>
</comment>
<proteinExistence type="inferred from homology"/>
<evidence type="ECO:0000256" key="1">
    <source>
        <dbReference type="ARBA" id="ARBA00005369"/>
    </source>
</evidence>
<evidence type="ECO:0000313" key="4">
    <source>
        <dbReference type="EMBL" id="RBW51450.1"/>
    </source>
</evidence>
<accession>A0A366WNH7</accession>
<organism evidence="4 5">
    <name type="scientific">Phaeobacter gallaeciensis</name>
    <dbReference type="NCBI Taxonomy" id="60890"/>
    <lineage>
        <taxon>Bacteria</taxon>
        <taxon>Pseudomonadati</taxon>
        <taxon>Pseudomonadota</taxon>
        <taxon>Alphaproteobacteria</taxon>
        <taxon>Rhodobacterales</taxon>
        <taxon>Roseobacteraceae</taxon>
        <taxon>Phaeobacter</taxon>
    </lineage>
</organism>
<dbReference type="EMBL" id="QOCE01000045">
    <property type="protein sequence ID" value="RBW51450.1"/>
    <property type="molecule type" value="Genomic_DNA"/>
</dbReference>
<dbReference type="GO" id="GO:0005737">
    <property type="term" value="C:cytoplasm"/>
    <property type="evidence" value="ECO:0007669"/>
    <property type="project" value="TreeGrafter"/>
</dbReference>
<dbReference type="OrthoDB" id="9798496at2"/>
<dbReference type="AlphaFoldDB" id="A0A366WNH7"/>
<dbReference type="GO" id="GO:0004719">
    <property type="term" value="F:protein-L-isoaspartate (D-aspartate) O-methyltransferase activity"/>
    <property type="evidence" value="ECO:0007669"/>
    <property type="project" value="InterPro"/>
</dbReference>
<dbReference type="Proteomes" id="UP000252706">
    <property type="component" value="Unassembled WGS sequence"/>
</dbReference>
<protein>
    <recommendedName>
        <fullName evidence="2">Protein-L-isoaspartate O-methyltransferase</fullName>
    </recommendedName>
    <alternativeName>
        <fullName evidence="3">Protein L-isoaspartyl methyltransferase</fullName>
    </alternativeName>
</protein>
<dbReference type="CDD" id="cd02440">
    <property type="entry name" value="AdoMet_MTases"/>
    <property type="match status" value="1"/>
</dbReference>
<dbReference type="RefSeq" id="WP_113824808.1">
    <property type="nucleotide sequence ID" value="NZ_QOCE01000045.1"/>
</dbReference>
<gene>
    <name evidence="4" type="ORF">DS909_17755</name>
</gene>
<keyword evidence="4" id="KW-0489">Methyltransferase</keyword>
<keyword evidence="4" id="KW-0808">Transferase</keyword>
<evidence type="ECO:0000256" key="2">
    <source>
        <dbReference type="ARBA" id="ARBA00013346"/>
    </source>
</evidence>
<evidence type="ECO:0000256" key="3">
    <source>
        <dbReference type="ARBA" id="ARBA00030757"/>
    </source>
</evidence>
<dbReference type="PANTHER" id="PTHR11579:SF18">
    <property type="entry name" value="PROTEIN-L-ISOASPARTATE O-METHYLTRANSFERASE"/>
    <property type="match status" value="1"/>
</dbReference>
<comment type="caution">
    <text evidence="4">The sequence shown here is derived from an EMBL/GenBank/DDBJ whole genome shotgun (WGS) entry which is preliminary data.</text>
</comment>
<evidence type="ECO:0000313" key="5">
    <source>
        <dbReference type="Proteomes" id="UP000252706"/>
    </source>
</evidence>
<dbReference type="SUPFAM" id="SSF53335">
    <property type="entry name" value="S-adenosyl-L-methionine-dependent methyltransferases"/>
    <property type="match status" value="1"/>
</dbReference>
<dbReference type="PANTHER" id="PTHR11579">
    <property type="entry name" value="PROTEIN-L-ISOASPARTATE O-METHYLTRANSFERASE"/>
    <property type="match status" value="1"/>
</dbReference>